<dbReference type="EMBL" id="MCFF01000014">
    <property type="protein sequence ID" value="ORZ19220.1"/>
    <property type="molecule type" value="Genomic_DNA"/>
</dbReference>
<dbReference type="GeneID" id="33565700"/>
<comment type="caution">
    <text evidence="2">The sequence shown here is derived from an EMBL/GenBank/DDBJ whole genome shotgun (WGS) entry which is preliminary data.</text>
</comment>
<dbReference type="PANTHER" id="PTHR28052:SF1">
    <property type="entry name" value="UPF0545 PROTEIN C22ORF39"/>
    <property type="match status" value="1"/>
</dbReference>
<feature type="region of interest" description="Disordered" evidence="1">
    <location>
        <begin position="211"/>
        <end position="253"/>
    </location>
</feature>
<proteinExistence type="predicted"/>
<evidence type="ECO:0000256" key="1">
    <source>
        <dbReference type="SAM" id="MobiDB-lite"/>
    </source>
</evidence>
<name>A0A1Y2GS78_9FUNG</name>
<dbReference type="Pfam" id="PF11326">
    <property type="entry name" value="PANTS-like"/>
    <property type="match status" value="1"/>
</dbReference>
<feature type="region of interest" description="Disordered" evidence="1">
    <location>
        <begin position="82"/>
        <end position="126"/>
    </location>
</feature>
<dbReference type="InterPro" id="IPR021475">
    <property type="entry name" value="Pants/Emi1-like"/>
</dbReference>
<dbReference type="OrthoDB" id="2017405at2759"/>
<accession>A0A1Y2GS78</accession>
<sequence length="253" mass="27809">MGWFSRSSTTITPATEDPQQETSSTSILKAPVDVPIGPTPVSATTKAPFKVEAAKAVAAVTSNESLESLKETVAKMAMAANTDDTDHTDNNTTTTPLASLETSETEAERKTKTGPELNEGSGLKPKKKAPEILDFDEYKTSDDVFDRFKVGDAINRLAACSSLGSNLRNYYRFGAYRDCKDKYDHLKFCLSLKTKSSQVAQVMIQKRDAEIRAKKKSQPNSEDVWVARSHPPEELQQLSRGEIDDDSDTFTSD</sequence>
<organism evidence="2 3">
    <name type="scientific">Lobosporangium transversale</name>
    <dbReference type="NCBI Taxonomy" id="64571"/>
    <lineage>
        <taxon>Eukaryota</taxon>
        <taxon>Fungi</taxon>
        <taxon>Fungi incertae sedis</taxon>
        <taxon>Mucoromycota</taxon>
        <taxon>Mortierellomycotina</taxon>
        <taxon>Mortierellomycetes</taxon>
        <taxon>Mortierellales</taxon>
        <taxon>Mortierellaceae</taxon>
        <taxon>Lobosporangium</taxon>
    </lineage>
</organism>
<feature type="region of interest" description="Disordered" evidence="1">
    <location>
        <begin position="1"/>
        <end position="33"/>
    </location>
</feature>
<feature type="compositionally biased region" description="Acidic residues" evidence="1">
    <location>
        <begin position="243"/>
        <end position="253"/>
    </location>
</feature>
<dbReference type="AlphaFoldDB" id="A0A1Y2GS78"/>
<protein>
    <submittedName>
        <fullName evidence="2">Uncharacterized protein</fullName>
    </submittedName>
</protein>
<dbReference type="Proteomes" id="UP000193648">
    <property type="component" value="Unassembled WGS sequence"/>
</dbReference>
<feature type="compositionally biased region" description="Polar residues" evidence="1">
    <location>
        <begin position="1"/>
        <end position="13"/>
    </location>
</feature>
<keyword evidence="3" id="KW-1185">Reference proteome</keyword>
<evidence type="ECO:0000313" key="2">
    <source>
        <dbReference type="EMBL" id="ORZ19220.1"/>
    </source>
</evidence>
<gene>
    <name evidence="2" type="ORF">BCR41DRAFT_351775</name>
</gene>
<reference evidence="2 3" key="1">
    <citation type="submission" date="2016-07" db="EMBL/GenBank/DDBJ databases">
        <title>Pervasive Adenine N6-methylation of Active Genes in Fungi.</title>
        <authorList>
            <consortium name="DOE Joint Genome Institute"/>
            <person name="Mondo S.J."/>
            <person name="Dannebaum R.O."/>
            <person name="Kuo R.C."/>
            <person name="Labutti K."/>
            <person name="Haridas S."/>
            <person name="Kuo A."/>
            <person name="Salamov A."/>
            <person name="Ahrendt S.R."/>
            <person name="Lipzen A."/>
            <person name="Sullivan W."/>
            <person name="Andreopoulos W.B."/>
            <person name="Clum A."/>
            <person name="Lindquist E."/>
            <person name="Daum C."/>
            <person name="Ramamoorthy G.K."/>
            <person name="Gryganskyi A."/>
            <person name="Culley D."/>
            <person name="Magnuson J.K."/>
            <person name="James T.Y."/>
            <person name="O'Malley M.A."/>
            <person name="Stajich J.E."/>
            <person name="Spatafora J.W."/>
            <person name="Visel A."/>
            <person name="Grigoriev I.V."/>
        </authorList>
    </citation>
    <scope>NUCLEOTIDE SEQUENCE [LARGE SCALE GENOMIC DNA]</scope>
    <source>
        <strain evidence="2 3">NRRL 3116</strain>
    </source>
</reference>
<dbReference type="InParanoid" id="A0A1Y2GS78"/>
<evidence type="ECO:0000313" key="3">
    <source>
        <dbReference type="Proteomes" id="UP000193648"/>
    </source>
</evidence>
<dbReference type="PANTHER" id="PTHR28052">
    <property type="entry name" value="UPF0545 PROTEIN C22ORF39"/>
    <property type="match status" value="1"/>
</dbReference>
<dbReference type="RefSeq" id="XP_021882388.1">
    <property type="nucleotide sequence ID" value="XM_022023856.1"/>
</dbReference>
<dbReference type="STRING" id="64571.A0A1Y2GS78"/>